<evidence type="ECO:0000313" key="12">
    <source>
        <dbReference type="EMBL" id="KAK9108306.1"/>
    </source>
</evidence>
<sequence>MKLELRCPNKIHGITVDPSPDWTVESLVLELNSLELNINVSSTGRVFTKTQNRGISKRKGFGGNDKAFVMRVTDEGVESDESDNEDVRRRSSVAEKRFSFNDLDVSDSESLEDEREFKEAPLMVQAGIFGGLLIEQEHELQQVLKEEVRNKISALEMKMVNENTRSTAALSQVEKQRQARRDLDKKLDAQFRRKVAEALDNHLTAVQRDHEHRSQIEERKIQNDASIEEAKRKERALAEERARQLKAKAEAEAAKQKAEEARKEALEAERRAKEIAENQATETSQRIEKEKRVDVNIQAPKEVNERGLQFNKDESNEKQLGGHHISFENLHKHELQIGKRIKQITGTKDSVRVKAAELVEIMKDPLCPQSISIAMFAKKVVAHFQNTSTNFGGTVFACGQVIVHVASQVPLVMDILLAELHRACIYTVPKHVVFNKSTLSSEAYRKVVGFREEDGKLESIDQYLERVECCMKLYGAIVQTEVVGIPNPHGLKEGWAWLARLLNALPVNRCTAVALDAFLKMAGYALFRKYKWQFEKILDVISRDFVGALESRNDPKINPVILSIKNYFERKQFLKQPEGWNLLGGLSSQQLMPEAETGLGGGQNYHRSNRWGY</sequence>
<dbReference type="GO" id="GO:0044614">
    <property type="term" value="C:nuclear pore cytoplasmic filaments"/>
    <property type="evidence" value="ECO:0007669"/>
    <property type="project" value="TreeGrafter"/>
</dbReference>
<evidence type="ECO:0000256" key="7">
    <source>
        <dbReference type="ARBA" id="ARBA00023132"/>
    </source>
</evidence>
<dbReference type="PANTHER" id="PTHR12960:SF0">
    <property type="entry name" value="MRNA EXPORT FACTOR GLE1"/>
    <property type="match status" value="1"/>
</dbReference>
<dbReference type="Gene3D" id="1.25.40.510">
    <property type="entry name" value="GLE1-like"/>
    <property type="match status" value="1"/>
</dbReference>
<evidence type="ECO:0000256" key="1">
    <source>
        <dbReference type="ARBA" id="ARBA00004567"/>
    </source>
</evidence>
<evidence type="ECO:0000313" key="13">
    <source>
        <dbReference type="Proteomes" id="UP001420932"/>
    </source>
</evidence>
<accession>A0AAP0I449</accession>
<keyword evidence="5" id="KW-0653">Protein transport</keyword>
<evidence type="ECO:0000256" key="11">
    <source>
        <dbReference type="SAM" id="Coils"/>
    </source>
</evidence>
<keyword evidence="6" id="KW-0811">Translocation</keyword>
<comment type="subcellular location">
    <subcellularLocation>
        <location evidence="1">Nucleus</location>
        <location evidence="1">Nuclear pore complex</location>
    </subcellularLocation>
</comment>
<evidence type="ECO:0000256" key="10">
    <source>
        <dbReference type="ARBA" id="ARBA00029983"/>
    </source>
</evidence>
<keyword evidence="3" id="KW-0813">Transport</keyword>
<evidence type="ECO:0000256" key="9">
    <source>
        <dbReference type="ARBA" id="ARBA00026227"/>
    </source>
</evidence>
<dbReference type="GO" id="GO:0016973">
    <property type="term" value="P:poly(A)+ mRNA export from nucleus"/>
    <property type="evidence" value="ECO:0007669"/>
    <property type="project" value="InterPro"/>
</dbReference>
<keyword evidence="8" id="KW-0539">Nucleus</keyword>
<gene>
    <name evidence="12" type="ORF">Syun_024317</name>
</gene>
<dbReference type="GO" id="GO:0005737">
    <property type="term" value="C:cytoplasm"/>
    <property type="evidence" value="ECO:0007669"/>
    <property type="project" value="TreeGrafter"/>
</dbReference>
<dbReference type="AlphaFoldDB" id="A0AAP0I449"/>
<comment type="caution">
    <text evidence="12">The sequence shown here is derived from an EMBL/GenBank/DDBJ whole genome shotgun (WGS) entry which is preliminary data.</text>
</comment>
<evidence type="ECO:0000256" key="2">
    <source>
        <dbReference type="ARBA" id="ARBA00011056"/>
    </source>
</evidence>
<dbReference type="Pfam" id="PF07817">
    <property type="entry name" value="GLE1"/>
    <property type="match status" value="1"/>
</dbReference>
<feature type="coiled-coil region" evidence="11">
    <location>
        <begin position="223"/>
        <end position="293"/>
    </location>
</feature>
<evidence type="ECO:0000256" key="8">
    <source>
        <dbReference type="ARBA" id="ARBA00023242"/>
    </source>
</evidence>
<dbReference type="InterPro" id="IPR038506">
    <property type="entry name" value="GLE1-like_sf"/>
</dbReference>
<organism evidence="12 13">
    <name type="scientific">Stephania yunnanensis</name>
    <dbReference type="NCBI Taxonomy" id="152371"/>
    <lineage>
        <taxon>Eukaryota</taxon>
        <taxon>Viridiplantae</taxon>
        <taxon>Streptophyta</taxon>
        <taxon>Embryophyta</taxon>
        <taxon>Tracheophyta</taxon>
        <taxon>Spermatophyta</taxon>
        <taxon>Magnoliopsida</taxon>
        <taxon>Ranunculales</taxon>
        <taxon>Menispermaceae</taxon>
        <taxon>Menispermoideae</taxon>
        <taxon>Cissampelideae</taxon>
        <taxon>Stephania</taxon>
    </lineage>
</organism>
<evidence type="ECO:0000256" key="4">
    <source>
        <dbReference type="ARBA" id="ARBA00022816"/>
    </source>
</evidence>
<dbReference type="EMBL" id="JBBNAF010000010">
    <property type="protein sequence ID" value="KAK9108306.1"/>
    <property type="molecule type" value="Genomic_DNA"/>
</dbReference>
<reference evidence="12 13" key="1">
    <citation type="submission" date="2024-01" db="EMBL/GenBank/DDBJ databases">
        <title>Genome assemblies of Stephania.</title>
        <authorList>
            <person name="Yang L."/>
        </authorList>
    </citation>
    <scope>NUCLEOTIDE SEQUENCE [LARGE SCALE GENOMIC DNA]</scope>
    <source>
        <strain evidence="12">YNDBR</strain>
        <tissue evidence="12">Leaf</tissue>
    </source>
</reference>
<dbReference type="InterPro" id="IPR012476">
    <property type="entry name" value="GLE1"/>
</dbReference>
<proteinExistence type="inferred from homology"/>
<comment type="similarity">
    <text evidence="2">Belongs to the GLE1 family.</text>
</comment>
<protein>
    <recommendedName>
        <fullName evidence="9">mRNA export factor GLE1</fullName>
    </recommendedName>
    <alternativeName>
        <fullName evidence="10">Nucleoporin GLE1</fullName>
    </alternativeName>
</protein>
<evidence type="ECO:0000256" key="6">
    <source>
        <dbReference type="ARBA" id="ARBA00023010"/>
    </source>
</evidence>
<keyword evidence="4" id="KW-0509">mRNA transport</keyword>
<keyword evidence="7" id="KW-0906">Nuclear pore complex</keyword>
<dbReference type="GO" id="GO:0031369">
    <property type="term" value="F:translation initiation factor binding"/>
    <property type="evidence" value="ECO:0007669"/>
    <property type="project" value="TreeGrafter"/>
</dbReference>
<dbReference type="Proteomes" id="UP001420932">
    <property type="component" value="Unassembled WGS sequence"/>
</dbReference>
<name>A0AAP0I449_9MAGN</name>
<dbReference type="GO" id="GO:0000822">
    <property type="term" value="F:inositol hexakisphosphate binding"/>
    <property type="evidence" value="ECO:0007669"/>
    <property type="project" value="TreeGrafter"/>
</dbReference>
<keyword evidence="13" id="KW-1185">Reference proteome</keyword>
<evidence type="ECO:0000256" key="3">
    <source>
        <dbReference type="ARBA" id="ARBA00022448"/>
    </source>
</evidence>
<dbReference type="PANTHER" id="PTHR12960">
    <property type="entry name" value="GLE-1-RELATED"/>
    <property type="match status" value="1"/>
</dbReference>
<keyword evidence="11" id="KW-0175">Coiled coil</keyword>
<dbReference type="GO" id="GO:0015031">
    <property type="term" value="P:protein transport"/>
    <property type="evidence" value="ECO:0007669"/>
    <property type="project" value="UniProtKB-KW"/>
</dbReference>
<evidence type="ECO:0000256" key="5">
    <source>
        <dbReference type="ARBA" id="ARBA00022927"/>
    </source>
</evidence>
<dbReference type="GO" id="GO:0005543">
    <property type="term" value="F:phospholipid binding"/>
    <property type="evidence" value="ECO:0007669"/>
    <property type="project" value="TreeGrafter"/>
</dbReference>